<gene>
    <name evidence="2" type="ORF">Dalu01_02101</name>
</gene>
<organism evidence="2 3">
    <name type="scientific">Deinococcus aluminii</name>
    <dbReference type="NCBI Taxonomy" id="1656885"/>
    <lineage>
        <taxon>Bacteria</taxon>
        <taxon>Thermotogati</taxon>
        <taxon>Deinococcota</taxon>
        <taxon>Deinococci</taxon>
        <taxon>Deinococcales</taxon>
        <taxon>Deinococcaceae</taxon>
        <taxon>Deinococcus</taxon>
    </lineage>
</organism>
<name>A0ABP9XGF1_9DEIO</name>
<accession>A0ABP9XGF1</accession>
<dbReference type="InterPro" id="IPR011944">
    <property type="entry name" value="Steroid_delta5-4_isomerase"/>
</dbReference>
<dbReference type="CDD" id="cd00531">
    <property type="entry name" value="NTF2_like"/>
    <property type="match status" value="1"/>
</dbReference>
<evidence type="ECO:0000313" key="2">
    <source>
        <dbReference type="EMBL" id="GAA5533693.1"/>
    </source>
</evidence>
<dbReference type="EMBL" id="BAABRV010000004">
    <property type="protein sequence ID" value="GAA5533693.1"/>
    <property type="molecule type" value="Genomic_DNA"/>
</dbReference>
<keyword evidence="3" id="KW-1185">Reference proteome</keyword>
<dbReference type="Proteomes" id="UP001404956">
    <property type="component" value="Unassembled WGS sequence"/>
</dbReference>
<protein>
    <recommendedName>
        <fullName evidence="1">SnoaL-like domain-containing protein</fullName>
    </recommendedName>
</protein>
<reference evidence="2 3" key="1">
    <citation type="submission" date="2024-02" db="EMBL/GenBank/DDBJ databases">
        <title>Deinococcus aluminii NBRC 112889.</title>
        <authorList>
            <person name="Ichikawa N."/>
            <person name="Katano-Makiyama Y."/>
            <person name="Hidaka K."/>
        </authorList>
    </citation>
    <scope>NUCLEOTIDE SEQUENCE [LARGE SCALE GENOMIC DNA]</scope>
    <source>
        <strain evidence="2 3">NBRC 112889</strain>
    </source>
</reference>
<dbReference type="Pfam" id="PF13474">
    <property type="entry name" value="SnoaL_3"/>
    <property type="match status" value="1"/>
</dbReference>
<dbReference type="SUPFAM" id="SSF54427">
    <property type="entry name" value="NTF2-like"/>
    <property type="match status" value="1"/>
</dbReference>
<dbReference type="InterPro" id="IPR037401">
    <property type="entry name" value="SnoaL-like"/>
</dbReference>
<feature type="domain" description="SnoaL-like" evidence="1">
    <location>
        <begin position="29"/>
        <end position="150"/>
    </location>
</feature>
<evidence type="ECO:0000259" key="1">
    <source>
        <dbReference type="Pfam" id="PF13474"/>
    </source>
</evidence>
<evidence type="ECO:0000313" key="3">
    <source>
        <dbReference type="Proteomes" id="UP001404956"/>
    </source>
</evidence>
<proteinExistence type="predicted"/>
<sequence length="161" mass="18271">MPFSKISVRYLPYGVIILYDRDTMTNPERVLEAYKAAVYAKDVDAFMSLYDEDVQVFDMWGTWSYDGAAAWRGMVTDWFASLGTERVVVDMEEVQTILTDEVAVAHAFVTYRGVSAEGQALRAMQNRLTCVLKQRGGTWKIVHEHSSAPADFETSKVILQR</sequence>
<dbReference type="NCBIfam" id="TIGR02246">
    <property type="entry name" value="SgcJ/EcaC family oxidoreductase"/>
    <property type="match status" value="1"/>
</dbReference>
<dbReference type="Gene3D" id="3.10.450.50">
    <property type="match status" value="1"/>
</dbReference>
<comment type="caution">
    <text evidence="2">The sequence shown here is derived from an EMBL/GenBank/DDBJ whole genome shotgun (WGS) entry which is preliminary data.</text>
</comment>
<dbReference type="InterPro" id="IPR032710">
    <property type="entry name" value="NTF2-like_dom_sf"/>
</dbReference>